<evidence type="ECO:0000313" key="2">
    <source>
        <dbReference type="EMBL" id="GAA0141126.1"/>
    </source>
</evidence>
<keyword evidence="3" id="KW-1185">Reference proteome</keyword>
<sequence length="199" mass="22515">MSPQRLLGIGKILGDPTTYVGIDFKDLRFFPRAHEDPRGGYEPYDRLVLKSLNELKAKHAQLEKDSQSQATNLEKMVLASDQEAKRANEAEAKLREALAMAEELAQKRVEEALAHAFNTLQYKMAAGVDAAIFLHSFVDSFQEETPIMVKHYKEFIQPYPQPWFEGLSFDPPAPADGDIYAHVPAEVKEKLLEILQVKM</sequence>
<dbReference type="Proteomes" id="UP001454036">
    <property type="component" value="Unassembled WGS sequence"/>
</dbReference>
<reference evidence="2 3" key="1">
    <citation type="submission" date="2024-01" db="EMBL/GenBank/DDBJ databases">
        <title>The complete chloroplast genome sequence of Lithospermum erythrorhizon: insights into the phylogenetic relationship among Boraginaceae species and the maternal lineages of purple gromwells.</title>
        <authorList>
            <person name="Okada T."/>
            <person name="Watanabe K."/>
        </authorList>
    </citation>
    <scope>NUCLEOTIDE SEQUENCE [LARGE SCALE GENOMIC DNA]</scope>
</reference>
<proteinExistence type="predicted"/>
<keyword evidence="1" id="KW-0175">Coiled coil</keyword>
<feature type="coiled-coil region" evidence="1">
    <location>
        <begin position="52"/>
        <end position="107"/>
    </location>
</feature>
<dbReference type="EMBL" id="BAABME010000252">
    <property type="protein sequence ID" value="GAA0141126.1"/>
    <property type="molecule type" value="Genomic_DNA"/>
</dbReference>
<organism evidence="2 3">
    <name type="scientific">Lithospermum erythrorhizon</name>
    <name type="common">Purple gromwell</name>
    <name type="synonym">Lithospermum officinale var. erythrorhizon</name>
    <dbReference type="NCBI Taxonomy" id="34254"/>
    <lineage>
        <taxon>Eukaryota</taxon>
        <taxon>Viridiplantae</taxon>
        <taxon>Streptophyta</taxon>
        <taxon>Embryophyta</taxon>
        <taxon>Tracheophyta</taxon>
        <taxon>Spermatophyta</taxon>
        <taxon>Magnoliopsida</taxon>
        <taxon>eudicotyledons</taxon>
        <taxon>Gunneridae</taxon>
        <taxon>Pentapetalae</taxon>
        <taxon>asterids</taxon>
        <taxon>lamiids</taxon>
        <taxon>Boraginales</taxon>
        <taxon>Boraginaceae</taxon>
        <taxon>Boraginoideae</taxon>
        <taxon>Lithospermeae</taxon>
        <taxon>Lithospermum</taxon>
    </lineage>
</organism>
<dbReference type="AlphaFoldDB" id="A0AAV3NRJ8"/>
<evidence type="ECO:0000256" key="1">
    <source>
        <dbReference type="SAM" id="Coils"/>
    </source>
</evidence>
<protein>
    <submittedName>
        <fullName evidence="2">Uncharacterized protein</fullName>
    </submittedName>
</protein>
<comment type="caution">
    <text evidence="2">The sequence shown here is derived from an EMBL/GenBank/DDBJ whole genome shotgun (WGS) entry which is preliminary data.</text>
</comment>
<evidence type="ECO:0000313" key="3">
    <source>
        <dbReference type="Proteomes" id="UP001454036"/>
    </source>
</evidence>
<gene>
    <name evidence="2" type="ORF">LIER_02341</name>
</gene>
<accession>A0AAV3NRJ8</accession>
<name>A0AAV3NRJ8_LITER</name>